<dbReference type="RefSeq" id="WP_170036073.1">
    <property type="nucleotide sequence ID" value="NZ_JABDTL010000002.1"/>
</dbReference>
<organism evidence="3 4">
    <name type="scientific">Longimicrobium terrae</name>
    <dbReference type="NCBI Taxonomy" id="1639882"/>
    <lineage>
        <taxon>Bacteria</taxon>
        <taxon>Pseudomonadati</taxon>
        <taxon>Gemmatimonadota</taxon>
        <taxon>Longimicrobiia</taxon>
        <taxon>Longimicrobiales</taxon>
        <taxon>Longimicrobiaceae</taxon>
        <taxon>Longimicrobium</taxon>
    </lineage>
</organism>
<evidence type="ECO:0000313" key="3">
    <source>
        <dbReference type="EMBL" id="MBB6069794.1"/>
    </source>
</evidence>
<dbReference type="Pfam" id="PF08327">
    <property type="entry name" value="AHSA1"/>
    <property type="match status" value="1"/>
</dbReference>
<keyword evidence="4" id="KW-1185">Reference proteome</keyword>
<evidence type="ECO:0000259" key="2">
    <source>
        <dbReference type="Pfam" id="PF08327"/>
    </source>
</evidence>
<name>A0A841GVZ4_9BACT</name>
<evidence type="ECO:0000313" key="4">
    <source>
        <dbReference type="Proteomes" id="UP000582837"/>
    </source>
</evidence>
<dbReference type="Proteomes" id="UP000582837">
    <property type="component" value="Unassembled WGS sequence"/>
</dbReference>
<gene>
    <name evidence="3" type="ORF">HNQ61_001411</name>
</gene>
<dbReference type="Gene3D" id="3.30.530.20">
    <property type="match status" value="1"/>
</dbReference>
<dbReference type="AlphaFoldDB" id="A0A841GVZ4"/>
<accession>A0A841GVZ4</accession>
<comment type="caution">
    <text evidence="3">The sequence shown here is derived from an EMBL/GenBank/DDBJ whole genome shotgun (WGS) entry which is preliminary data.</text>
</comment>
<protein>
    <submittedName>
        <fullName evidence="3">Uncharacterized protein YndB with AHSA1/START domain</fullName>
    </submittedName>
</protein>
<reference evidence="3 4" key="1">
    <citation type="submission" date="2020-08" db="EMBL/GenBank/DDBJ databases">
        <title>Genomic Encyclopedia of Type Strains, Phase IV (KMG-IV): sequencing the most valuable type-strain genomes for metagenomic binning, comparative biology and taxonomic classification.</title>
        <authorList>
            <person name="Goeker M."/>
        </authorList>
    </citation>
    <scope>NUCLEOTIDE SEQUENCE [LARGE SCALE GENOMIC DNA]</scope>
    <source>
        <strain evidence="3 4">DSM 29007</strain>
    </source>
</reference>
<sequence length="166" mass="18476">MMTTVADSGPMQSPGSDREVVATRVFQAPRELVWEACTRPEHVRRWYGPASMPMTSCEIDARVGGRFRYVFPAPQGEIAFSGEYLELQRPSRIVNTWLFEPMPGTDTVETATLEEEDGTTILTIRAAFQRPEHLRGWAGSGGYPGMAEAHERLRTLVHELAAARPG</sequence>
<dbReference type="InterPro" id="IPR023393">
    <property type="entry name" value="START-like_dom_sf"/>
</dbReference>
<comment type="similarity">
    <text evidence="1">Belongs to the AHA1 family.</text>
</comment>
<dbReference type="EMBL" id="JACHIA010000003">
    <property type="protein sequence ID" value="MBB6069794.1"/>
    <property type="molecule type" value="Genomic_DNA"/>
</dbReference>
<dbReference type="InterPro" id="IPR013538">
    <property type="entry name" value="ASHA1/2-like_C"/>
</dbReference>
<evidence type="ECO:0000256" key="1">
    <source>
        <dbReference type="ARBA" id="ARBA00006817"/>
    </source>
</evidence>
<feature type="domain" description="Activator of Hsp90 ATPase homologue 1/2-like C-terminal" evidence="2">
    <location>
        <begin position="28"/>
        <end position="153"/>
    </location>
</feature>
<dbReference type="SUPFAM" id="SSF55961">
    <property type="entry name" value="Bet v1-like"/>
    <property type="match status" value="1"/>
</dbReference>
<proteinExistence type="inferred from homology"/>